<accession>A0A670KK21</accession>
<dbReference type="AlphaFoldDB" id="A0A670KK21"/>
<dbReference type="GO" id="GO:0050777">
    <property type="term" value="P:negative regulation of immune response"/>
    <property type="evidence" value="ECO:0007669"/>
    <property type="project" value="InterPro"/>
</dbReference>
<dbReference type="GO" id="GO:0009897">
    <property type="term" value="C:external side of plasma membrane"/>
    <property type="evidence" value="ECO:0007669"/>
    <property type="project" value="TreeGrafter"/>
</dbReference>
<evidence type="ECO:0000256" key="1">
    <source>
        <dbReference type="SAM" id="MobiDB-lite"/>
    </source>
</evidence>
<dbReference type="PANTHER" id="PTHR15264:SF2">
    <property type="entry name" value="PROGRAMMED CELL DEATH PROTEIN 1"/>
    <property type="match status" value="1"/>
</dbReference>
<dbReference type="InterPro" id="IPR013106">
    <property type="entry name" value="Ig_V-set"/>
</dbReference>
<dbReference type="GO" id="GO:0070234">
    <property type="term" value="P:positive regulation of T cell apoptotic process"/>
    <property type="evidence" value="ECO:0007669"/>
    <property type="project" value="TreeGrafter"/>
</dbReference>
<feature type="region of interest" description="Disordered" evidence="1">
    <location>
        <begin position="276"/>
        <end position="301"/>
    </location>
</feature>
<dbReference type="PANTHER" id="PTHR15264">
    <property type="entry name" value="PROGRAMMED CELL DEATH PROTEIN 1"/>
    <property type="match status" value="1"/>
</dbReference>
<dbReference type="InterPro" id="IPR036179">
    <property type="entry name" value="Ig-like_dom_sf"/>
</dbReference>
<evidence type="ECO:0000256" key="2">
    <source>
        <dbReference type="SAM" id="Phobius"/>
    </source>
</evidence>
<dbReference type="Proteomes" id="UP000472272">
    <property type="component" value="Chromosome 5"/>
</dbReference>
<dbReference type="InterPro" id="IPR013783">
    <property type="entry name" value="Ig-like_fold"/>
</dbReference>
<sequence length="301" mass="33425">MSSDRAIDGYDVCSASHCGAMLLNTSCWKTQEEIGLLGLDPACRIPLGHLDSMGPWTEPAATFRPSQLDKPMGATARFTCRLSETVQHHSLNWYKLGDDKQPKLLDLGKRKYSRAMLNATTFEIKISDLEMNDSGTYFCGLICPSLKLTESNRANLTVTEKEKELEPGLPSEETKPGLPSEEREDHGEILLAVVGVGLFLVLPVLCYYLFNLIRRKQEEEKLQDENAPLEEGPPAVSVFTVDYGVLEFRAADNAQRAPHERFASDQTEYATIIFPPEKPLAAKGGKKTKKPKSCPSRAEPH</sequence>
<proteinExistence type="predicted"/>
<keyword evidence="2" id="KW-1133">Transmembrane helix</keyword>
<dbReference type="Pfam" id="PF07686">
    <property type="entry name" value="V-set"/>
    <property type="match status" value="1"/>
</dbReference>
<evidence type="ECO:0000313" key="4">
    <source>
        <dbReference type="Ensembl" id="ENSPMRP00000036014.1"/>
    </source>
</evidence>
<reference evidence="4 5" key="1">
    <citation type="journal article" date="2019" name="Proc. Natl. Acad. Sci. U.S.A.">
        <title>Regulatory changes in pterin and carotenoid genes underlie balanced color polymorphisms in the wall lizard.</title>
        <authorList>
            <person name="Andrade P."/>
            <person name="Pinho C."/>
            <person name="Perez I de Lanuza G."/>
            <person name="Afonso S."/>
            <person name="Brejcha J."/>
            <person name="Rubin C.J."/>
            <person name="Wallerman O."/>
            <person name="Pereira P."/>
            <person name="Sabatino S.J."/>
            <person name="Bellati A."/>
            <person name="Pellitteri-Rosa D."/>
            <person name="Bosakova Z."/>
            <person name="Bunikis I."/>
            <person name="Carretero M.A."/>
            <person name="Feiner N."/>
            <person name="Marsik P."/>
            <person name="Pauperio F."/>
            <person name="Salvi D."/>
            <person name="Soler L."/>
            <person name="While G.M."/>
            <person name="Uller T."/>
            <person name="Font E."/>
            <person name="Andersson L."/>
            <person name="Carneiro M."/>
        </authorList>
    </citation>
    <scope>NUCLEOTIDE SEQUENCE</scope>
</reference>
<reference evidence="4" key="2">
    <citation type="submission" date="2025-08" db="UniProtKB">
        <authorList>
            <consortium name="Ensembl"/>
        </authorList>
    </citation>
    <scope>IDENTIFICATION</scope>
</reference>
<keyword evidence="2" id="KW-0812">Transmembrane</keyword>
<dbReference type="InterPro" id="IPR003599">
    <property type="entry name" value="Ig_sub"/>
</dbReference>
<name>A0A670KK21_PODMU</name>
<reference evidence="4" key="3">
    <citation type="submission" date="2025-09" db="UniProtKB">
        <authorList>
            <consortium name="Ensembl"/>
        </authorList>
    </citation>
    <scope>IDENTIFICATION</scope>
</reference>
<feature type="domain" description="Ig-like" evidence="3">
    <location>
        <begin position="59"/>
        <end position="139"/>
    </location>
</feature>
<feature type="transmembrane region" description="Helical" evidence="2">
    <location>
        <begin position="189"/>
        <end position="210"/>
    </location>
</feature>
<dbReference type="GeneTree" id="ENSGT00390000013662"/>
<dbReference type="SMART" id="SM00406">
    <property type="entry name" value="IGv"/>
    <property type="match status" value="1"/>
</dbReference>
<keyword evidence="2" id="KW-0472">Membrane</keyword>
<dbReference type="SUPFAM" id="SSF48726">
    <property type="entry name" value="Immunoglobulin"/>
    <property type="match status" value="1"/>
</dbReference>
<protein>
    <recommendedName>
        <fullName evidence="3">Ig-like domain-containing protein</fullName>
    </recommendedName>
</protein>
<evidence type="ECO:0000313" key="5">
    <source>
        <dbReference type="Proteomes" id="UP000472272"/>
    </source>
</evidence>
<dbReference type="Ensembl" id="ENSPMRT00000038165.1">
    <property type="protein sequence ID" value="ENSPMRP00000036014.1"/>
    <property type="gene ID" value="ENSPMRG00000023265.1"/>
</dbReference>
<keyword evidence="5" id="KW-1185">Reference proteome</keyword>
<dbReference type="SMART" id="SM00409">
    <property type="entry name" value="IG"/>
    <property type="match status" value="1"/>
</dbReference>
<dbReference type="Gene3D" id="2.60.40.10">
    <property type="entry name" value="Immunoglobulins"/>
    <property type="match status" value="1"/>
</dbReference>
<organism evidence="4 5">
    <name type="scientific">Podarcis muralis</name>
    <name type="common">Wall lizard</name>
    <name type="synonym">Lacerta muralis</name>
    <dbReference type="NCBI Taxonomy" id="64176"/>
    <lineage>
        <taxon>Eukaryota</taxon>
        <taxon>Metazoa</taxon>
        <taxon>Chordata</taxon>
        <taxon>Craniata</taxon>
        <taxon>Vertebrata</taxon>
        <taxon>Euteleostomi</taxon>
        <taxon>Lepidosauria</taxon>
        <taxon>Squamata</taxon>
        <taxon>Bifurcata</taxon>
        <taxon>Unidentata</taxon>
        <taxon>Episquamata</taxon>
        <taxon>Laterata</taxon>
        <taxon>Lacertibaenia</taxon>
        <taxon>Lacertidae</taxon>
        <taxon>Podarcis</taxon>
    </lineage>
</organism>
<dbReference type="OMA" id="CVHTEYA"/>
<evidence type="ECO:0000259" key="3">
    <source>
        <dbReference type="PROSITE" id="PS50835"/>
    </source>
</evidence>
<feature type="region of interest" description="Disordered" evidence="1">
    <location>
        <begin position="159"/>
        <end position="182"/>
    </location>
</feature>
<dbReference type="InterPro" id="IPR007110">
    <property type="entry name" value="Ig-like_dom"/>
</dbReference>
<dbReference type="InterPro" id="IPR042379">
    <property type="entry name" value="PDCD1"/>
</dbReference>
<dbReference type="PROSITE" id="PS50835">
    <property type="entry name" value="IG_LIKE"/>
    <property type="match status" value="1"/>
</dbReference>